<dbReference type="PANTHER" id="PTHR20914">
    <property type="entry name" value="LY6/PLAUR DOMAIN-CONTAINING PROTEIN 8"/>
    <property type="match status" value="1"/>
</dbReference>
<feature type="chain" id="PRO_5007302641" evidence="3">
    <location>
        <begin position="21"/>
        <end position="198"/>
    </location>
</feature>
<accession>A0A140IHG9</accession>
<sequence length="198" mass="21282">MSSFAAGASLVLVFIAAGNAIECEVCHDRASMNCSGALVTCEATVESCQTALTEYTFEGSNPVYTVFKNCSGLETRNNMYRSAITKGFYQLKIEICQTNGCNKDPLQFPPTNKTLNGVTCPSCNVNGALSCEAPEVVKCVGELTNCIYVAATFNISGSSPTESFAYRGCTSAENEEQYRMGLSHRVQKIVTLEINKGV</sequence>
<dbReference type="InterPro" id="IPR050918">
    <property type="entry name" value="CNF-like_PLA2_Inhibitor"/>
</dbReference>
<name>A0A140IHG9_CYNPY</name>
<keyword evidence="2" id="KW-0964">Secreted</keyword>
<dbReference type="EMBL" id="KU213636">
    <property type="protein sequence ID" value="AMO51453.1"/>
    <property type="molecule type" value="mRNA"/>
</dbReference>
<protein>
    <submittedName>
        <fullName evidence="5">Sodefrin-like factor</fullName>
    </submittedName>
</protein>
<dbReference type="Pfam" id="PF00021">
    <property type="entry name" value="UPAR_LY6"/>
    <property type="match status" value="2"/>
</dbReference>
<dbReference type="Gene3D" id="2.10.60.10">
    <property type="entry name" value="CD59"/>
    <property type="match status" value="2"/>
</dbReference>
<reference evidence="5" key="1">
    <citation type="journal article" date="2016" name="Sci. Rep.">
        <title>Beyond sodefrin: evidence for a multi-component pheromone system in the model newt Cynops pyrrhogaster (Salamandridae).</title>
        <authorList>
            <person name="Van Bocxlaer I."/>
            <person name="Maex M."/>
            <person name="Treer D."/>
            <person name="Janssenswillen S."/>
            <person name="Janssens R."/>
            <person name="Vandebergh W."/>
            <person name="Proost P."/>
            <person name="Bossuyt F."/>
        </authorList>
    </citation>
    <scope>NUCLEOTIDE SEQUENCE</scope>
</reference>
<evidence type="ECO:0000256" key="2">
    <source>
        <dbReference type="ARBA" id="ARBA00022525"/>
    </source>
</evidence>
<dbReference type="InterPro" id="IPR045860">
    <property type="entry name" value="Snake_toxin-like_sf"/>
</dbReference>
<feature type="domain" description="UPAR/Ly6" evidence="4">
    <location>
        <begin position="117"/>
        <end position="176"/>
    </location>
</feature>
<dbReference type="PANTHER" id="PTHR20914:SF9">
    <property type="entry name" value="COILED, ISOFORM A"/>
    <property type="match status" value="1"/>
</dbReference>
<evidence type="ECO:0000259" key="4">
    <source>
        <dbReference type="Pfam" id="PF00021"/>
    </source>
</evidence>
<dbReference type="SUPFAM" id="SSF57302">
    <property type="entry name" value="Snake toxin-like"/>
    <property type="match status" value="1"/>
</dbReference>
<proteinExistence type="evidence at transcript level"/>
<dbReference type="AlphaFoldDB" id="A0A140IHG9"/>
<comment type="subcellular location">
    <subcellularLocation>
        <location evidence="1">Secreted</location>
    </subcellularLocation>
</comment>
<feature type="signal peptide" evidence="3">
    <location>
        <begin position="1"/>
        <end position="20"/>
    </location>
</feature>
<keyword evidence="3" id="KW-0732">Signal</keyword>
<dbReference type="CDD" id="cd23572">
    <property type="entry name" value="TFP_LU_ECD_PINLYP_rpt2"/>
    <property type="match status" value="1"/>
</dbReference>
<dbReference type="GO" id="GO:0005576">
    <property type="term" value="C:extracellular region"/>
    <property type="evidence" value="ECO:0007669"/>
    <property type="project" value="UniProtKB-SubCell"/>
</dbReference>
<evidence type="ECO:0000256" key="1">
    <source>
        <dbReference type="ARBA" id="ARBA00004613"/>
    </source>
</evidence>
<dbReference type="InterPro" id="IPR016054">
    <property type="entry name" value="LY6_UPA_recep-like"/>
</dbReference>
<evidence type="ECO:0000313" key="5">
    <source>
        <dbReference type="EMBL" id="AMO51453.1"/>
    </source>
</evidence>
<organism evidence="5">
    <name type="scientific">Cynops pyrrhogaster</name>
    <name type="common">Japanese fire-bellied newt</name>
    <name type="synonym">Molge pyrrhogaster</name>
    <dbReference type="NCBI Taxonomy" id="8330"/>
    <lineage>
        <taxon>Eukaryota</taxon>
        <taxon>Metazoa</taxon>
        <taxon>Chordata</taxon>
        <taxon>Craniata</taxon>
        <taxon>Vertebrata</taxon>
        <taxon>Euteleostomi</taxon>
        <taxon>Amphibia</taxon>
        <taxon>Batrachia</taxon>
        <taxon>Caudata</taxon>
        <taxon>Salamandroidea</taxon>
        <taxon>Salamandridae</taxon>
        <taxon>Pleurodelinae</taxon>
        <taxon>Cynops</taxon>
    </lineage>
</organism>
<feature type="domain" description="UPAR/Ly6" evidence="4">
    <location>
        <begin position="20"/>
        <end position="103"/>
    </location>
</feature>
<evidence type="ECO:0000256" key="3">
    <source>
        <dbReference type="SAM" id="SignalP"/>
    </source>
</evidence>